<dbReference type="Gene3D" id="2.102.10.10">
    <property type="entry name" value="Rieske [2Fe-2S] iron-sulphur domain"/>
    <property type="match status" value="1"/>
</dbReference>
<evidence type="ECO:0000259" key="6">
    <source>
        <dbReference type="PROSITE" id="PS51296"/>
    </source>
</evidence>
<dbReference type="SUPFAM" id="SSF50022">
    <property type="entry name" value="ISP domain"/>
    <property type="match status" value="1"/>
</dbReference>
<reference evidence="7 8" key="1">
    <citation type="journal article" date="2020" name="Elife">
        <title>Loss of centromere function drives karyotype evolution in closely related Malassezia species.</title>
        <authorList>
            <person name="Sankaranarayanan S.R."/>
            <person name="Ianiri G."/>
            <person name="Coelho M.A."/>
            <person name="Reza M.H."/>
            <person name="Thimmappa B.C."/>
            <person name="Ganguly P."/>
            <person name="Vadnala R.N."/>
            <person name="Sun S."/>
            <person name="Siddharthan R."/>
            <person name="Tellgren-Roth C."/>
            <person name="Dawson T.L."/>
            <person name="Heitman J."/>
            <person name="Sanyal K."/>
        </authorList>
    </citation>
    <scope>NUCLEOTIDE SEQUENCE [LARGE SCALE GENOMIC DNA]</scope>
    <source>
        <strain evidence="7">CBS14141</strain>
    </source>
</reference>
<dbReference type="PROSITE" id="PS51296">
    <property type="entry name" value="RIESKE"/>
    <property type="match status" value="1"/>
</dbReference>
<feature type="domain" description="Rieske" evidence="6">
    <location>
        <begin position="42"/>
        <end position="114"/>
    </location>
</feature>
<keyword evidence="1" id="KW-0001">2Fe-2S</keyword>
<feature type="compositionally biased region" description="Low complexity" evidence="5">
    <location>
        <begin position="149"/>
        <end position="158"/>
    </location>
</feature>
<protein>
    <recommendedName>
        <fullName evidence="6">Rieske domain-containing protein</fullName>
    </recommendedName>
</protein>
<keyword evidence="4" id="KW-0411">Iron-sulfur</keyword>
<keyword evidence="8" id="KW-1185">Reference proteome</keyword>
<dbReference type="Pfam" id="PF04305">
    <property type="entry name" value="DUF455"/>
    <property type="match status" value="1"/>
</dbReference>
<dbReference type="EMBL" id="CP046236">
    <property type="protein sequence ID" value="WFD48919.1"/>
    <property type="molecule type" value="Genomic_DNA"/>
</dbReference>
<feature type="region of interest" description="Disordered" evidence="5">
    <location>
        <begin position="140"/>
        <end position="159"/>
    </location>
</feature>
<gene>
    <name evidence="7" type="ORF">GLX27_003592</name>
</gene>
<dbReference type="PANTHER" id="PTHR42782:SF2">
    <property type="entry name" value="3-OXOACYL-[ACYL-CARRIER-PROTEIN] SYNTHASE-LIKE PROTEIN"/>
    <property type="match status" value="1"/>
</dbReference>
<dbReference type="Proteomes" id="UP000818624">
    <property type="component" value="Chromosome 3"/>
</dbReference>
<dbReference type="InterPro" id="IPR007402">
    <property type="entry name" value="DUF455"/>
</dbReference>
<dbReference type="InterPro" id="IPR036922">
    <property type="entry name" value="Rieske_2Fe-2S_sf"/>
</dbReference>
<feature type="compositionally biased region" description="Basic and acidic residues" evidence="5">
    <location>
        <begin position="236"/>
        <end position="253"/>
    </location>
</feature>
<dbReference type="InterPro" id="IPR009078">
    <property type="entry name" value="Ferritin-like_SF"/>
</dbReference>
<evidence type="ECO:0000256" key="5">
    <source>
        <dbReference type="SAM" id="MobiDB-lite"/>
    </source>
</evidence>
<evidence type="ECO:0000313" key="7">
    <source>
        <dbReference type="EMBL" id="WFD48919.1"/>
    </source>
</evidence>
<feature type="region of interest" description="Disordered" evidence="5">
    <location>
        <begin position="220"/>
        <end position="253"/>
    </location>
</feature>
<evidence type="ECO:0000256" key="3">
    <source>
        <dbReference type="ARBA" id="ARBA00023004"/>
    </source>
</evidence>
<dbReference type="CDD" id="cd00657">
    <property type="entry name" value="Ferritin_like"/>
    <property type="match status" value="1"/>
</dbReference>
<keyword evidence="2" id="KW-0479">Metal-binding</keyword>
<sequence>MPQVRVGARAALDGAARHHITLRNTQTNAYHSSVLFSFQGAEDAAYYCMEAACPHLGAPLEHAALEERGDAGDLEDTVVVWWHQYDFQLSTGESSTGLSSCVYAVTTRDGDVWVETPHTDPEAPWEVVEVRAVSEAFAQIPRDPPHAPPSDAEAPAPSFDWAAVPRPDPAPRTLCAWAALVLSTAEPLAKVAYTQYAAEAFRNGQCRTIGGGRWGADGVWTTSESETPPAWPPRLPSERRVAPGAEGKRGKGGTERSRIALLHALANIEQWAIDLAWDILARAPRLSATAARTDAQPTPKPTLPTQFYSDFLKVALDEAKHFTLLQRRLMEMGSYFGALPVHHGLWESAVETSESLSARLSIIHLVHEARGLDVNPVTIRKFAAAGDERSVAALNVIHLDEITHVSAGHRWLTYLCATHDPPRDPVAVFREEVRRNFVGKLKGPFNEGDRAQAGLSRDWYDGLVGEKEPERARGVQRTEVPGG</sequence>
<evidence type="ECO:0000313" key="8">
    <source>
        <dbReference type="Proteomes" id="UP000818624"/>
    </source>
</evidence>
<accession>A0ABY8EUV8</accession>
<keyword evidence="3" id="KW-0408">Iron</keyword>
<evidence type="ECO:0000256" key="1">
    <source>
        <dbReference type="ARBA" id="ARBA00022714"/>
    </source>
</evidence>
<proteinExistence type="predicted"/>
<dbReference type="PANTHER" id="PTHR42782">
    <property type="entry name" value="SI:CH73-314G15.3"/>
    <property type="match status" value="1"/>
</dbReference>
<evidence type="ECO:0000256" key="4">
    <source>
        <dbReference type="ARBA" id="ARBA00023014"/>
    </source>
</evidence>
<dbReference type="InterPro" id="IPR017941">
    <property type="entry name" value="Rieske_2Fe-2S"/>
</dbReference>
<organism evidence="7 8">
    <name type="scientific">Malassezia furfur</name>
    <name type="common">Pityriasis versicolor infection agent</name>
    <name type="synonym">Pityrosporum furfur</name>
    <dbReference type="NCBI Taxonomy" id="55194"/>
    <lineage>
        <taxon>Eukaryota</taxon>
        <taxon>Fungi</taxon>
        <taxon>Dikarya</taxon>
        <taxon>Basidiomycota</taxon>
        <taxon>Ustilaginomycotina</taxon>
        <taxon>Malasseziomycetes</taxon>
        <taxon>Malasseziales</taxon>
        <taxon>Malasseziaceae</taxon>
        <taxon>Malassezia</taxon>
    </lineage>
</organism>
<name>A0ABY8EUV8_MALFU</name>
<evidence type="ECO:0000256" key="2">
    <source>
        <dbReference type="ARBA" id="ARBA00022723"/>
    </source>
</evidence>
<dbReference type="SUPFAM" id="SSF47240">
    <property type="entry name" value="Ferritin-like"/>
    <property type="match status" value="1"/>
</dbReference>